<feature type="transmembrane region" description="Helical" evidence="7">
    <location>
        <begin position="478"/>
        <end position="507"/>
    </location>
</feature>
<dbReference type="Proteomes" id="UP001420932">
    <property type="component" value="Unassembled WGS sequence"/>
</dbReference>
<evidence type="ECO:0000256" key="3">
    <source>
        <dbReference type="ARBA" id="ARBA00022448"/>
    </source>
</evidence>
<dbReference type="PANTHER" id="PTHR43337:SF13">
    <property type="entry name" value="ADENINE_GUANINE PERMEASE AZG2"/>
    <property type="match status" value="1"/>
</dbReference>
<feature type="transmembrane region" description="Helical" evidence="7">
    <location>
        <begin position="205"/>
        <end position="224"/>
    </location>
</feature>
<dbReference type="InterPro" id="IPR045018">
    <property type="entry name" value="Azg-like"/>
</dbReference>
<proteinExistence type="inferred from homology"/>
<keyword evidence="9" id="KW-1185">Reference proteome</keyword>
<comment type="similarity">
    <text evidence="2">Belongs to the nucleobase:cation symporter-2 (NCS2) (TC 2.A.40) family. Azg-like subfamily.</text>
</comment>
<feature type="transmembrane region" description="Helical" evidence="7">
    <location>
        <begin position="262"/>
        <end position="279"/>
    </location>
</feature>
<sequence length="544" mass="57315">MGGELCVEGGCCARMGDSWSRIQKGLNNAVSKSKIGKYFKLEARKTCFTREVRAGTATFLTMAYIISVNASILAGSGGTCSVSDCTPVVSQFGNSSMPGPDCMIKPNAGYEKCLSKTKNDLIVATCLSSMIASIAMGVLANLPLALAPAMGANAYFAYSLVGFHGSGPMTYQTALALGLVQSCAFLVIAAFGLRARIARLLPRPVRLASSAGIGLFIAFTGLMTSEGLGLIGPSSSTLVTLTACSSVNPVTGACIDGKMQSPTFWLGVVGFLIISYCTMKNVKGSMIYGLIFVTIISWFRGTKVTIFPNTPQGDTAFEYFKKVVDFHRIESTAGAISFKNFNSGVVWLNLITALYVEVFSTTAVLYSLAEIGGFVDEKGSFEGEYQAFMIDASASIVGSALGTSPLVAFVESAAGIREGGRTGITAIVVGFYFFLSLFFVPLLVNVPPWAIGPSLLMVGVLMATVIKDIDWADIKEAVPAFITMLLMPLTYNISYGLIGGIGVYVALQLYDIIVGSVTKIKTVLGGTKNQISAAAATDSNIDTV</sequence>
<dbReference type="PANTHER" id="PTHR43337">
    <property type="entry name" value="XANTHINE/URACIL PERMEASE C887.17-RELATED"/>
    <property type="match status" value="1"/>
</dbReference>
<feature type="transmembrane region" description="Helical" evidence="7">
    <location>
        <begin position="388"/>
        <end position="410"/>
    </location>
</feature>
<evidence type="ECO:0000256" key="7">
    <source>
        <dbReference type="SAM" id="Phobius"/>
    </source>
</evidence>
<comment type="subcellular location">
    <subcellularLocation>
        <location evidence="1">Membrane</location>
        <topology evidence="1">Multi-pass membrane protein</topology>
    </subcellularLocation>
</comment>
<dbReference type="InterPro" id="IPR006043">
    <property type="entry name" value="NCS2"/>
</dbReference>
<gene>
    <name evidence="8" type="ORF">Syun_024371</name>
</gene>
<keyword evidence="4 7" id="KW-0812">Transmembrane</keyword>
<name>A0AAP0I4A5_9MAGN</name>
<feature type="transmembrane region" description="Helical" evidence="7">
    <location>
        <begin position="449"/>
        <end position="466"/>
    </location>
</feature>
<feature type="transmembrane region" description="Helical" evidence="7">
    <location>
        <begin position="422"/>
        <end position="443"/>
    </location>
</feature>
<keyword evidence="3" id="KW-0813">Transport</keyword>
<evidence type="ECO:0000313" key="8">
    <source>
        <dbReference type="EMBL" id="KAK9108360.1"/>
    </source>
</evidence>
<keyword evidence="6 7" id="KW-0472">Membrane</keyword>
<feature type="transmembrane region" description="Helical" evidence="7">
    <location>
        <begin position="346"/>
        <end position="368"/>
    </location>
</feature>
<dbReference type="EMBL" id="JBBNAF010000010">
    <property type="protein sequence ID" value="KAK9108360.1"/>
    <property type="molecule type" value="Genomic_DNA"/>
</dbReference>
<dbReference type="GO" id="GO:0005345">
    <property type="term" value="F:purine nucleobase transmembrane transporter activity"/>
    <property type="evidence" value="ECO:0007669"/>
    <property type="project" value="TreeGrafter"/>
</dbReference>
<evidence type="ECO:0000256" key="2">
    <source>
        <dbReference type="ARBA" id="ARBA00005697"/>
    </source>
</evidence>
<evidence type="ECO:0000256" key="4">
    <source>
        <dbReference type="ARBA" id="ARBA00022692"/>
    </source>
</evidence>
<accession>A0AAP0I4A5</accession>
<dbReference type="GO" id="GO:0005886">
    <property type="term" value="C:plasma membrane"/>
    <property type="evidence" value="ECO:0007669"/>
    <property type="project" value="TreeGrafter"/>
</dbReference>
<protein>
    <submittedName>
        <fullName evidence="8">Uncharacterized protein</fullName>
    </submittedName>
</protein>
<dbReference type="AlphaFoldDB" id="A0AAP0I4A5"/>
<evidence type="ECO:0000313" key="9">
    <source>
        <dbReference type="Proteomes" id="UP001420932"/>
    </source>
</evidence>
<dbReference type="GO" id="GO:0015853">
    <property type="term" value="P:adenine transport"/>
    <property type="evidence" value="ECO:0007669"/>
    <property type="project" value="TreeGrafter"/>
</dbReference>
<comment type="caution">
    <text evidence="8">The sequence shown here is derived from an EMBL/GenBank/DDBJ whole genome shotgun (WGS) entry which is preliminary data.</text>
</comment>
<feature type="transmembrane region" description="Helical" evidence="7">
    <location>
        <begin position="169"/>
        <end position="193"/>
    </location>
</feature>
<organism evidence="8 9">
    <name type="scientific">Stephania yunnanensis</name>
    <dbReference type="NCBI Taxonomy" id="152371"/>
    <lineage>
        <taxon>Eukaryota</taxon>
        <taxon>Viridiplantae</taxon>
        <taxon>Streptophyta</taxon>
        <taxon>Embryophyta</taxon>
        <taxon>Tracheophyta</taxon>
        <taxon>Spermatophyta</taxon>
        <taxon>Magnoliopsida</taxon>
        <taxon>Ranunculales</taxon>
        <taxon>Menispermaceae</taxon>
        <taxon>Menispermoideae</taxon>
        <taxon>Cissampelideae</taxon>
        <taxon>Stephania</taxon>
    </lineage>
</organism>
<evidence type="ECO:0000256" key="1">
    <source>
        <dbReference type="ARBA" id="ARBA00004141"/>
    </source>
</evidence>
<reference evidence="8 9" key="1">
    <citation type="submission" date="2024-01" db="EMBL/GenBank/DDBJ databases">
        <title>Genome assemblies of Stephania.</title>
        <authorList>
            <person name="Yang L."/>
        </authorList>
    </citation>
    <scope>NUCLEOTIDE SEQUENCE [LARGE SCALE GENOMIC DNA]</scope>
    <source>
        <strain evidence="8">YNDBR</strain>
        <tissue evidence="8">Leaf</tissue>
    </source>
</reference>
<evidence type="ECO:0000256" key="5">
    <source>
        <dbReference type="ARBA" id="ARBA00022989"/>
    </source>
</evidence>
<evidence type="ECO:0000256" key="6">
    <source>
        <dbReference type="ARBA" id="ARBA00023136"/>
    </source>
</evidence>
<feature type="transmembrane region" description="Helical" evidence="7">
    <location>
        <begin position="121"/>
        <end position="149"/>
    </location>
</feature>
<dbReference type="Pfam" id="PF00860">
    <property type="entry name" value="Xan_ur_permease"/>
    <property type="match status" value="1"/>
</dbReference>
<keyword evidence="5 7" id="KW-1133">Transmembrane helix</keyword>
<dbReference type="GO" id="GO:0015854">
    <property type="term" value="P:guanine transport"/>
    <property type="evidence" value="ECO:0007669"/>
    <property type="project" value="TreeGrafter"/>
</dbReference>